<keyword evidence="7" id="KW-1185">Reference proteome</keyword>
<accession>A0A5C1A6X4</accession>
<evidence type="ECO:0000256" key="1">
    <source>
        <dbReference type="ARBA" id="ARBA00022490"/>
    </source>
</evidence>
<dbReference type="AlphaFoldDB" id="A0A5C1A6X4"/>
<dbReference type="GO" id="GO:0051304">
    <property type="term" value="P:chromosome separation"/>
    <property type="evidence" value="ECO:0007669"/>
    <property type="project" value="InterPro"/>
</dbReference>
<dbReference type="InterPro" id="IPR036388">
    <property type="entry name" value="WH-like_DNA-bd_sf"/>
</dbReference>
<feature type="compositionally biased region" description="Pro residues" evidence="5">
    <location>
        <begin position="1"/>
        <end position="15"/>
    </location>
</feature>
<dbReference type="RefSeq" id="WP_149108692.1">
    <property type="nucleotide sequence ID" value="NZ_CP042425.1"/>
</dbReference>
<keyword evidence="1" id="KW-0963">Cytoplasm</keyword>
<keyword evidence="4" id="KW-0131">Cell cycle</keyword>
<dbReference type="InterPro" id="IPR005234">
    <property type="entry name" value="ScpB_csome_segregation"/>
</dbReference>
<dbReference type="Proteomes" id="UP000324974">
    <property type="component" value="Chromosome"/>
</dbReference>
<dbReference type="KEGG" id="lrs:PX52LOC_00604"/>
<reference evidence="7" key="1">
    <citation type="submission" date="2019-08" db="EMBL/GenBank/DDBJ databases">
        <title>Limnoglobus roseus gen. nov., sp. nov., a novel freshwater planctomycete with a giant genome from the family Gemmataceae.</title>
        <authorList>
            <person name="Kulichevskaya I.S."/>
            <person name="Naumoff D.G."/>
            <person name="Miroshnikov K."/>
            <person name="Ivanova A."/>
            <person name="Philippov D.A."/>
            <person name="Hakobyan A."/>
            <person name="Rijpstra I.C."/>
            <person name="Sinninghe Damste J.S."/>
            <person name="Liesack W."/>
            <person name="Dedysh S.N."/>
        </authorList>
    </citation>
    <scope>NUCLEOTIDE SEQUENCE [LARGE SCALE GENOMIC DNA]</scope>
    <source>
        <strain evidence="7">PX52</strain>
    </source>
</reference>
<evidence type="ECO:0000256" key="4">
    <source>
        <dbReference type="ARBA" id="ARBA00023306"/>
    </source>
</evidence>
<dbReference type="OrthoDB" id="211906at2"/>
<gene>
    <name evidence="6" type="ORF">PX52LOC_00604</name>
</gene>
<keyword evidence="2" id="KW-0132">Cell division</keyword>
<protein>
    <submittedName>
        <fullName evidence="6">SMC-Scp complex subunit ScpB</fullName>
    </submittedName>
</protein>
<evidence type="ECO:0000256" key="5">
    <source>
        <dbReference type="SAM" id="MobiDB-lite"/>
    </source>
</evidence>
<dbReference type="PANTHER" id="PTHR34298">
    <property type="entry name" value="SEGREGATION AND CONDENSATION PROTEIN B"/>
    <property type="match status" value="1"/>
</dbReference>
<dbReference type="PANTHER" id="PTHR34298:SF2">
    <property type="entry name" value="SEGREGATION AND CONDENSATION PROTEIN B"/>
    <property type="match status" value="1"/>
</dbReference>
<dbReference type="Pfam" id="PF04079">
    <property type="entry name" value="SMC_ScpB"/>
    <property type="match status" value="1"/>
</dbReference>
<evidence type="ECO:0000256" key="3">
    <source>
        <dbReference type="ARBA" id="ARBA00022829"/>
    </source>
</evidence>
<keyword evidence="3" id="KW-0159">Chromosome partition</keyword>
<name>A0A5C1A6X4_9BACT</name>
<feature type="compositionally biased region" description="Pro residues" evidence="5">
    <location>
        <begin position="37"/>
        <end position="52"/>
    </location>
</feature>
<dbReference type="EMBL" id="CP042425">
    <property type="protein sequence ID" value="QEL13746.1"/>
    <property type="molecule type" value="Genomic_DNA"/>
</dbReference>
<dbReference type="GO" id="GO:0051301">
    <property type="term" value="P:cell division"/>
    <property type="evidence" value="ECO:0007669"/>
    <property type="project" value="UniProtKB-KW"/>
</dbReference>
<evidence type="ECO:0000313" key="6">
    <source>
        <dbReference type="EMBL" id="QEL13746.1"/>
    </source>
</evidence>
<proteinExistence type="predicted"/>
<evidence type="ECO:0000313" key="7">
    <source>
        <dbReference type="Proteomes" id="UP000324974"/>
    </source>
</evidence>
<dbReference type="InterPro" id="IPR036390">
    <property type="entry name" value="WH_DNA-bd_sf"/>
</dbReference>
<organism evidence="6 7">
    <name type="scientific">Limnoglobus roseus</name>
    <dbReference type="NCBI Taxonomy" id="2598579"/>
    <lineage>
        <taxon>Bacteria</taxon>
        <taxon>Pseudomonadati</taxon>
        <taxon>Planctomycetota</taxon>
        <taxon>Planctomycetia</taxon>
        <taxon>Gemmatales</taxon>
        <taxon>Gemmataceae</taxon>
        <taxon>Limnoglobus</taxon>
    </lineage>
</organism>
<dbReference type="SUPFAM" id="SSF46785">
    <property type="entry name" value="Winged helix' DNA-binding domain"/>
    <property type="match status" value="2"/>
</dbReference>
<feature type="region of interest" description="Disordered" evidence="5">
    <location>
        <begin position="1"/>
        <end position="59"/>
    </location>
</feature>
<dbReference type="Gene3D" id="1.10.10.10">
    <property type="entry name" value="Winged helix-like DNA-binding domain superfamily/Winged helix DNA-binding domain"/>
    <property type="match status" value="2"/>
</dbReference>
<evidence type="ECO:0000256" key="2">
    <source>
        <dbReference type="ARBA" id="ARBA00022618"/>
    </source>
</evidence>
<sequence>MPETIPPSSDPPPTNPLTAPTWALDGDLDVLEAAEPVAPPPTPEPPPPPRPSRAPAVASLPSADKIAEAMLFAGGPPLTAEKFAVALRVPVDVLHQSVAELNKKYRSQNRPYSVQPRDGGYVLAVKPAYRGMREKLFGGPREARLSQPALDVLSVVAYRQPIDKAEIDTIRGLDSGSTLRQLVRLGLMAVAQRGDADHPDVKYGTTNRFLEVFNLTSLDDLPRLGDAQQL</sequence>